<evidence type="ECO:0000313" key="2">
    <source>
        <dbReference type="EMBL" id="GAA1757091.1"/>
    </source>
</evidence>
<proteinExistence type="predicted"/>
<name>A0ABP4WMA9_9MICC</name>
<reference evidence="3" key="1">
    <citation type="journal article" date="2019" name="Int. J. Syst. Evol. Microbiol.">
        <title>The Global Catalogue of Microorganisms (GCM) 10K type strain sequencing project: providing services to taxonomists for standard genome sequencing and annotation.</title>
        <authorList>
            <consortium name="The Broad Institute Genomics Platform"/>
            <consortium name="The Broad Institute Genome Sequencing Center for Infectious Disease"/>
            <person name="Wu L."/>
            <person name="Ma J."/>
        </authorList>
    </citation>
    <scope>NUCLEOTIDE SEQUENCE [LARGE SCALE GENOMIC DNA]</scope>
    <source>
        <strain evidence="3">JCM 14735</strain>
    </source>
</reference>
<keyword evidence="1" id="KW-0732">Signal</keyword>
<evidence type="ECO:0008006" key="4">
    <source>
        <dbReference type="Google" id="ProtNLM"/>
    </source>
</evidence>
<evidence type="ECO:0000313" key="3">
    <source>
        <dbReference type="Proteomes" id="UP001501204"/>
    </source>
</evidence>
<protein>
    <recommendedName>
        <fullName evidence="4">Bacterial OB-fold domain-containing protein</fullName>
    </recommendedName>
</protein>
<comment type="caution">
    <text evidence="2">The sequence shown here is derived from an EMBL/GenBank/DDBJ whole genome shotgun (WGS) entry which is preliminary data.</text>
</comment>
<dbReference type="Proteomes" id="UP001501204">
    <property type="component" value="Unassembled WGS sequence"/>
</dbReference>
<dbReference type="EMBL" id="BAAAOA010000016">
    <property type="protein sequence ID" value="GAA1757091.1"/>
    <property type="molecule type" value="Genomic_DNA"/>
</dbReference>
<accession>A0ABP4WMA9</accession>
<feature type="signal peptide" evidence="1">
    <location>
        <begin position="1"/>
        <end position="23"/>
    </location>
</feature>
<organism evidence="2 3">
    <name type="scientific">Kocuria aegyptia</name>
    <dbReference type="NCBI Taxonomy" id="330943"/>
    <lineage>
        <taxon>Bacteria</taxon>
        <taxon>Bacillati</taxon>
        <taxon>Actinomycetota</taxon>
        <taxon>Actinomycetes</taxon>
        <taxon>Micrococcales</taxon>
        <taxon>Micrococcaceae</taxon>
        <taxon>Kocuria</taxon>
    </lineage>
</organism>
<gene>
    <name evidence="2" type="ORF">GCM10009767_15580</name>
</gene>
<sequence>MENIMLTSSKMKISALPAAAAFASALMVGCAEETPVQEAQEGDASAQAAILNETVTMQNEVTEIVGPNLFTVGEDDTPVVGGDAAAQDLQDGDMVQVTGTVRQIVETDIETGWGVDFNDDETSYLIERELDLGVVAEDVQVIEDN</sequence>
<keyword evidence="3" id="KW-1185">Reference proteome</keyword>
<dbReference type="RefSeq" id="WP_344121309.1">
    <property type="nucleotide sequence ID" value="NZ_BAAAOA010000016.1"/>
</dbReference>
<evidence type="ECO:0000256" key="1">
    <source>
        <dbReference type="SAM" id="SignalP"/>
    </source>
</evidence>
<feature type="chain" id="PRO_5047359369" description="Bacterial OB-fold domain-containing protein" evidence="1">
    <location>
        <begin position="24"/>
        <end position="145"/>
    </location>
</feature>